<feature type="domain" description="UBC core" evidence="6">
    <location>
        <begin position="81"/>
        <end position="227"/>
    </location>
</feature>
<dbReference type="GO" id="GO:0005524">
    <property type="term" value="F:ATP binding"/>
    <property type="evidence" value="ECO:0007669"/>
    <property type="project" value="UniProtKB-UniRule"/>
</dbReference>
<dbReference type="InterPro" id="IPR000608">
    <property type="entry name" value="UBC"/>
</dbReference>
<feature type="compositionally biased region" description="Acidic residues" evidence="5">
    <location>
        <begin position="243"/>
        <end position="259"/>
    </location>
</feature>
<evidence type="ECO:0000313" key="7">
    <source>
        <dbReference type="EMBL" id="ESU35569.1"/>
    </source>
</evidence>
<evidence type="ECO:0000256" key="4">
    <source>
        <dbReference type="RuleBase" id="RU362109"/>
    </source>
</evidence>
<reference evidence="8" key="1">
    <citation type="submission" date="2012-02" db="EMBL/GenBank/DDBJ databases">
        <title>Genome sequencing of Giardia lamblia Genotypes A2 and B isolates (DH and GS) and comparative analysis with the genomes of Genotypes A1 and E (WB and Pig).</title>
        <authorList>
            <person name="Adam R."/>
            <person name="Dahlstrom E."/>
            <person name="Martens C."/>
            <person name="Bruno D."/>
            <person name="Barbian K."/>
            <person name="Porcella S.F."/>
            <person name="Nash T."/>
        </authorList>
    </citation>
    <scope>NUCLEOTIDE SEQUENCE</scope>
    <source>
        <strain evidence="8">DH</strain>
    </source>
</reference>
<comment type="similarity">
    <text evidence="4">Belongs to the ubiquitin-conjugating enzyme family.</text>
</comment>
<dbReference type="VEuPathDB" id="GiardiaDB:QR46_3122"/>
<name>V6T9Y2_GIAIN</name>
<dbReference type="VEuPathDB" id="GiardiaDB:DHA2_12950"/>
<evidence type="ECO:0000256" key="3">
    <source>
        <dbReference type="PROSITE-ProRule" id="PRU10133"/>
    </source>
</evidence>
<dbReference type="VEuPathDB" id="GiardiaDB:GL50581_1386"/>
<dbReference type="VEuPathDB" id="GiardiaDB:GL50803_0012950"/>
<dbReference type="AlphaFoldDB" id="V6T9Y2"/>
<dbReference type="PANTHER" id="PTHR24067">
    <property type="entry name" value="UBIQUITIN-CONJUGATING ENZYME E2"/>
    <property type="match status" value="1"/>
</dbReference>
<comment type="caution">
    <text evidence="7">The sequence shown here is derived from an EMBL/GenBank/DDBJ whole genome shotgun (WGS) entry which is preliminary data.</text>
</comment>
<dbReference type="SMART" id="SM00212">
    <property type="entry name" value="UBCc"/>
    <property type="match status" value="1"/>
</dbReference>
<organism evidence="7 8">
    <name type="scientific">Giardia intestinalis</name>
    <name type="common">Giardia lamblia</name>
    <dbReference type="NCBI Taxonomy" id="5741"/>
    <lineage>
        <taxon>Eukaryota</taxon>
        <taxon>Metamonada</taxon>
        <taxon>Diplomonadida</taxon>
        <taxon>Hexamitidae</taxon>
        <taxon>Giardiinae</taxon>
        <taxon>Giardia</taxon>
    </lineage>
</organism>
<accession>V6T9Y2</accession>
<dbReference type="PROSITE" id="PS00183">
    <property type="entry name" value="UBC_1"/>
    <property type="match status" value="1"/>
</dbReference>
<proteinExistence type="inferred from homology"/>
<dbReference type="PROSITE" id="PS50127">
    <property type="entry name" value="UBC_2"/>
    <property type="match status" value="1"/>
</dbReference>
<keyword evidence="2 4" id="KW-0833">Ubl conjugation pathway</keyword>
<dbReference type="SUPFAM" id="SSF54495">
    <property type="entry name" value="UBC-like"/>
    <property type="match status" value="1"/>
</dbReference>
<dbReference type="EMBL" id="AHGT01000077">
    <property type="protein sequence ID" value="ESU35569.1"/>
    <property type="molecule type" value="Genomic_DNA"/>
</dbReference>
<dbReference type="Proteomes" id="UP000018320">
    <property type="component" value="Unassembled WGS sequence"/>
</dbReference>
<dbReference type="GO" id="GO:0016740">
    <property type="term" value="F:transferase activity"/>
    <property type="evidence" value="ECO:0007669"/>
    <property type="project" value="UniProtKB-KW"/>
</dbReference>
<evidence type="ECO:0000313" key="8">
    <source>
        <dbReference type="Proteomes" id="UP000018320"/>
    </source>
</evidence>
<protein>
    <submittedName>
        <fullName evidence="7">Ubiquitin-conjugating enzyme E2</fullName>
    </submittedName>
</protein>
<evidence type="ECO:0000256" key="1">
    <source>
        <dbReference type="ARBA" id="ARBA00022679"/>
    </source>
</evidence>
<keyword evidence="1" id="KW-0808">Transferase</keyword>
<dbReference type="InterPro" id="IPR050113">
    <property type="entry name" value="Ub_conjugating_enzyme"/>
</dbReference>
<keyword evidence="4" id="KW-0067">ATP-binding</keyword>
<feature type="active site" description="Glycyl thioester intermediate" evidence="3">
    <location>
        <position position="165"/>
    </location>
</feature>
<dbReference type="Pfam" id="PF00179">
    <property type="entry name" value="UQ_con"/>
    <property type="match status" value="1"/>
</dbReference>
<feature type="region of interest" description="Disordered" evidence="5">
    <location>
        <begin position="243"/>
        <end position="268"/>
    </location>
</feature>
<dbReference type="CDD" id="cd23790">
    <property type="entry name" value="UBCc_UBE2A_2B"/>
    <property type="match status" value="1"/>
</dbReference>
<dbReference type="FunFam" id="3.10.110.10:FF:000090">
    <property type="entry name" value="Ubiquitin-conjugating enzyme E2-17 kDa"/>
    <property type="match status" value="1"/>
</dbReference>
<gene>
    <name evidence="7" type="ORF">DHA2_12950</name>
</gene>
<dbReference type="Gene3D" id="3.10.110.10">
    <property type="entry name" value="Ubiquitin Conjugating Enzyme"/>
    <property type="match status" value="1"/>
</dbReference>
<dbReference type="InterPro" id="IPR023313">
    <property type="entry name" value="UBQ-conjugating_AS"/>
</dbReference>
<keyword evidence="4" id="KW-0547">Nucleotide-binding</keyword>
<dbReference type="InterPro" id="IPR016135">
    <property type="entry name" value="UBQ-conjugating_enzyme/RWD"/>
</dbReference>
<reference evidence="7 8" key="2">
    <citation type="journal article" date="2013" name="Genome Biol. Evol.">
        <title>Genome sequencing of Giardia lamblia genotypes A2 and B isolates (DH and GS) and comparative analysis with the genomes of genotypes A1 and E (WB and Pig).</title>
        <authorList>
            <person name="Adam R.D."/>
            <person name="Dahlstrom E.W."/>
            <person name="Martens C.A."/>
            <person name="Bruno D.P."/>
            <person name="Barbian K.D."/>
            <person name="Ricklefs S.M."/>
            <person name="Hernandez M.M."/>
            <person name="Narla N.P."/>
            <person name="Patel R.B."/>
            <person name="Porcella S.F."/>
            <person name="Nash T.E."/>
        </authorList>
    </citation>
    <scope>NUCLEOTIDE SEQUENCE [LARGE SCALE GENOMIC DNA]</scope>
    <source>
        <strain evidence="7 8">DH</strain>
    </source>
</reference>
<evidence type="ECO:0000256" key="5">
    <source>
        <dbReference type="SAM" id="MobiDB-lite"/>
    </source>
</evidence>
<sequence>MYARPRGGRGFSFFSFFGVHLRTFPALVRPPWARAIDSKKCRRPNFDSKLLTRVQEKRAEILHYYLNSFAHKMPPADSNATAQKRLILDYKAIASSPPENIIASPYKDDLFRWAAIIIGPSQTPWEGAVIRLELKFTSEYPTKPPAVKVLTKMFHPNIFNNGNICLDLLSTKWTPALGVSAILLSIQSLLTDPNPMSPANNEAAALFVNDRHTYNLRVSMCTRNSWEDVKEEPYTELLRTIIDEGEDDEQGQEEEEEGELHEFQRSVK</sequence>
<evidence type="ECO:0000259" key="6">
    <source>
        <dbReference type="PROSITE" id="PS50127"/>
    </source>
</evidence>
<evidence type="ECO:0000256" key="2">
    <source>
        <dbReference type="ARBA" id="ARBA00022786"/>
    </source>
</evidence>